<feature type="region of interest" description="Disordered" evidence="1">
    <location>
        <begin position="1013"/>
        <end position="1058"/>
    </location>
</feature>
<gene>
    <name evidence="3" type="ORF">EDS130_LOCUS32505</name>
</gene>
<feature type="region of interest" description="Disordered" evidence="1">
    <location>
        <begin position="357"/>
        <end position="403"/>
    </location>
</feature>
<feature type="compositionally biased region" description="Low complexity" evidence="1">
    <location>
        <begin position="807"/>
        <end position="824"/>
    </location>
</feature>
<evidence type="ECO:0000313" key="3">
    <source>
        <dbReference type="EMBL" id="CAF1336822.1"/>
    </source>
</evidence>
<feature type="region of interest" description="Disordered" evidence="1">
    <location>
        <begin position="94"/>
        <end position="169"/>
    </location>
</feature>
<feature type="region of interest" description="Disordered" evidence="1">
    <location>
        <begin position="976"/>
        <end position="996"/>
    </location>
</feature>
<dbReference type="AlphaFoldDB" id="A0A815GBX9"/>
<feature type="compositionally biased region" description="Polar residues" evidence="1">
    <location>
        <begin position="713"/>
        <end position="724"/>
    </location>
</feature>
<feature type="domain" description="c-SKI SMAD4-binding" evidence="2">
    <location>
        <begin position="1130"/>
        <end position="1169"/>
    </location>
</feature>
<evidence type="ECO:0000259" key="2">
    <source>
        <dbReference type="Pfam" id="PF08782"/>
    </source>
</evidence>
<protein>
    <recommendedName>
        <fullName evidence="2">c-SKI SMAD4-binding domain-containing protein</fullName>
    </recommendedName>
</protein>
<feature type="region of interest" description="Disordered" evidence="1">
    <location>
        <begin position="662"/>
        <end position="724"/>
    </location>
</feature>
<accession>A0A815GBX9</accession>
<organism evidence="3 4">
    <name type="scientific">Adineta ricciae</name>
    <name type="common">Rotifer</name>
    <dbReference type="NCBI Taxonomy" id="249248"/>
    <lineage>
        <taxon>Eukaryota</taxon>
        <taxon>Metazoa</taxon>
        <taxon>Spiralia</taxon>
        <taxon>Gnathifera</taxon>
        <taxon>Rotifera</taxon>
        <taxon>Eurotatoria</taxon>
        <taxon>Bdelloidea</taxon>
        <taxon>Adinetida</taxon>
        <taxon>Adinetidae</taxon>
        <taxon>Adineta</taxon>
    </lineage>
</organism>
<feature type="region of interest" description="Disordered" evidence="1">
    <location>
        <begin position="25"/>
        <end position="78"/>
    </location>
</feature>
<feature type="compositionally biased region" description="Polar residues" evidence="1">
    <location>
        <begin position="64"/>
        <end position="74"/>
    </location>
</feature>
<feature type="region of interest" description="Disordered" evidence="1">
    <location>
        <begin position="907"/>
        <end position="961"/>
    </location>
</feature>
<dbReference type="InterPro" id="IPR014890">
    <property type="entry name" value="c-SKI_SMAD4-bd_dom"/>
</dbReference>
<feature type="compositionally biased region" description="Polar residues" evidence="1">
    <location>
        <begin position="825"/>
        <end position="835"/>
    </location>
</feature>
<feature type="compositionally biased region" description="Polar residues" evidence="1">
    <location>
        <begin position="925"/>
        <end position="938"/>
    </location>
</feature>
<sequence>MIMNTNDKRIYEHLNIFSIDYYKKQQQQQQTQPTETKMNLTSDHHDSIPQSPTIKEEKTEHHVNSQLRISSNPPDTLDQPLLIVLDEDDSNLGDDFQSTNVITPGTKVQDDLSQDEGQKTLSSNRNLPTAKQSLNQLKHSRKPPSNSLADSKLFRQPRKPRPSPPLNDEKFIRTVVIDSTFMRQTYQQQRTKLIARRKHINTYSSSLRMSNTKSLSVDEHSHVSPSSDSILSTISFDSISDVLTVSRMGSVFYCVEDLYSKIFASLCTLDEFNTLLTKPDKVAIKQATLSEKISIEKQLPLLKKISDIRYRLLSITSSDYLLKIKQSFLAMKNLDENEKQHRGKRIEQIVDDLRSYKRTPTPVLSKDNVSHSPMTTKRLSTDDDDDDDDEDDDHEHDEEPRKRLKIVTKKQKLNETPPLAPTQFGIFIQCNGPVSCNIFSTNETVSSTTNNTETTTAASAGTTSMPKTDCDIPPKSNSAKKPNENESKQVYFEKVQQYKHVSRFHLNNEQSFQKPSVLDRAESGSPSTDFHQSNKLCPSSTVLNMPIKRRILNSYNSDTSDSSSTTVVHTSTSLTNPSRCLYRSKSFSNHQQHISNDSRRSSSLPPIIYSHKEQCVEQRFLPTEENPKSMMKSKAEPIDLTDESYSMPMIVNVEENVELANQRQKIKTTRSSIPNNTKLSEIHPASGLESHSTPASLSRPVSHESSPPVLTKPTPTHHTTASSYRTPPFVVCHHQESYRCRDPSHAMPTSTSAAHSYSHSTNVPHNNNPYSYPYSPSTQYPVVKKTRDSSGVGYYEARPHSVAPMHPSSLTTPSSSSSSSSSSSMPINNHHSGLPSSVGLPIVRKPNYYQQLTPEQQASIKTQPSTPCRLPCCYQPPAVPQHHSATHQPTDKSLQHERLMYRSYPNTAPIVVPTPTPHTFKRDPSQTPDIDSPSSMISRKQRRIDSVPSHSHALPPPSSTPYLSYPASKGYFAPPTPLSSSSPSSGSHWAPSLSSPVSNANIKPSIRYPYPSPCNAPINGMPRKTEPYHQHQPQHQQHHPHPPASVPGPIQPRRPIPFQSRPALTAPVIAQNSSALISPPNTPHELTLPNGRTRGIDLQRAIAERGYCDVDKLPKLVVRHTKTYSTKTCDSMGQLFPTWFNEPDYRCIHCFRCDQVFTPQQFMTHVDDEHLQNEQPFSMTSIQLLTSEKMSEYKVGLWNQFCTNLTIYAKEGRIGGFSTNRNA</sequence>
<dbReference type="OrthoDB" id="10037467at2759"/>
<name>A0A815GBX9_ADIRI</name>
<comment type="caution">
    <text evidence="3">The sequence shown here is derived from an EMBL/GenBank/DDBJ whole genome shotgun (WGS) entry which is preliminary data.</text>
</comment>
<dbReference type="SUPFAM" id="SSF63763">
    <property type="entry name" value="SAND domain-like"/>
    <property type="match status" value="1"/>
</dbReference>
<feature type="compositionally biased region" description="Low complexity" evidence="1">
    <location>
        <begin position="25"/>
        <end position="37"/>
    </location>
</feature>
<dbReference type="EMBL" id="CAJNOJ010000250">
    <property type="protein sequence ID" value="CAF1336822.1"/>
    <property type="molecule type" value="Genomic_DNA"/>
</dbReference>
<feature type="compositionally biased region" description="Polar residues" evidence="1">
    <location>
        <begin position="662"/>
        <end position="679"/>
    </location>
</feature>
<feature type="compositionally biased region" description="Low complexity" evidence="1">
    <location>
        <begin position="978"/>
        <end position="996"/>
    </location>
</feature>
<evidence type="ECO:0000313" key="4">
    <source>
        <dbReference type="Proteomes" id="UP000663852"/>
    </source>
</evidence>
<feature type="compositionally biased region" description="Polar residues" evidence="1">
    <location>
        <begin position="119"/>
        <end position="149"/>
    </location>
</feature>
<reference evidence="3" key="1">
    <citation type="submission" date="2021-02" db="EMBL/GenBank/DDBJ databases">
        <authorList>
            <person name="Nowell W R."/>
        </authorList>
    </citation>
    <scope>NUCLEOTIDE SEQUENCE</scope>
</reference>
<feature type="region of interest" description="Disordered" evidence="1">
    <location>
        <begin position="444"/>
        <end position="486"/>
    </location>
</feature>
<feature type="compositionally biased region" description="Pro residues" evidence="1">
    <location>
        <begin position="1042"/>
        <end position="1055"/>
    </location>
</feature>
<evidence type="ECO:0000256" key="1">
    <source>
        <dbReference type="SAM" id="MobiDB-lite"/>
    </source>
</evidence>
<feature type="compositionally biased region" description="Basic and acidic residues" evidence="1">
    <location>
        <begin position="54"/>
        <end position="63"/>
    </location>
</feature>
<feature type="compositionally biased region" description="Low complexity" evidence="1">
    <location>
        <begin position="749"/>
        <end position="777"/>
    </location>
</feature>
<dbReference type="Proteomes" id="UP000663852">
    <property type="component" value="Unassembled WGS sequence"/>
</dbReference>
<feature type="compositionally biased region" description="Acidic residues" evidence="1">
    <location>
        <begin position="382"/>
        <end position="396"/>
    </location>
</feature>
<dbReference type="Gene3D" id="3.10.390.10">
    <property type="entry name" value="SAND domain-like"/>
    <property type="match status" value="1"/>
</dbReference>
<feature type="region of interest" description="Disordered" evidence="1">
    <location>
        <begin position="510"/>
        <end position="537"/>
    </location>
</feature>
<feature type="region of interest" description="Disordered" evidence="1">
    <location>
        <begin position="740"/>
        <end position="840"/>
    </location>
</feature>
<dbReference type="GO" id="GO:0046332">
    <property type="term" value="F:SMAD binding"/>
    <property type="evidence" value="ECO:0007669"/>
    <property type="project" value="InterPro"/>
</dbReference>
<feature type="compositionally biased region" description="Polar residues" evidence="1">
    <location>
        <begin position="524"/>
        <end position="537"/>
    </location>
</feature>
<proteinExistence type="predicted"/>
<dbReference type="Pfam" id="PF08782">
    <property type="entry name" value="c-SKI_SMAD_bind"/>
    <property type="match status" value="1"/>
</dbReference>
<dbReference type="InterPro" id="IPR010919">
    <property type="entry name" value="SAND-like_dom_sf"/>
</dbReference>
<feature type="compositionally biased region" description="Low complexity" evidence="1">
    <location>
        <begin position="444"/>
        <end position="464"/>
    </location>
</feature>